<gene>
    <name evidence="1" type="ORF">K505DRAFT_375880</name>
</gene>
<proteinExistence type="predicted"/>
<dbReference type="OrthoDB" id="3796277at2759"/>
<reference evidence="1" key="1">
    <citation type="journal article" date="2020" name="Stud. Mycol.">
        <title>101 Dothideomycetes genomes: a test case for predicting lifestyles and emergence of pathogens.</title>
        <authorList>
            <person name="Haridas S."/>
            <person name="Albert R."/>
            <person name="Binder M."/>
            <person name="Bloem J."/>
            <person name="Labutti K."/>
            <person name="Salamov A."/>
            <person name="Andreopoulos B."/>
            <person name="Baker S."/>
            <person name="Barry K."/>
            <person name="Bills G."/>
            <person name="Bluhm B."/>
            <person name="Cannon C."/>
            <person name="Castanera R."/>
            <person name="Culley D."/>
            <person name="Daum C."/>
            <person name="Ezra D."/>
            <person name="Gonzalez J."/>
            <person name="Henrissat B."/>
            <person name="Kuo A."/>
            <person name="Liang C."/>
            <person name="Lipzen A."/>
            <person name="Lutzoni F."/>
            <person name="Magnuson J."/>
            <person name="Mondo S."/>
            <person name="Nolan M."/>
            <person name="Ohm R."/>
            <person name="Pangilinan J."/>
            <person name="Park H.-J."/>
            <person name="Ramirez L."/>
            <person name="Alfaro M."/>
            <person name="Sun H."/>
            <person name="Tritt A."/>
            <person name="Yoshinaga Y."/>
            <person name="Zwiers L.-H."/>
            <person name="Turgeon B."/>
            <person name="Goodwin S."/>
            <person name="Spatafora J."/>
            <person name="Crous P."/>
            <person name="Grigoriev I."/>
        </authorList>
    </citation>
    <scope>NUCLEOTIDE SEQUENCE</scope>
    <source>
        <strain evidence="1">CBS 109.77</strain>
    </source>
</reference>
<organism evidence="1 2">
    <name type="scientific">Melanomma pulvis-pyrius CBS 109.77</name>
    <dbReference type="NCBI Taxonomy" id="1314802"/>
    <lineage>
        <taxon>Eukaryota</taxon>
        <taxon>Fungi</taxon>
        <taxon>Dikarya</taxon>
        <taxon>Ascomycota</taxon>
        <taxon>Pezizomycotina</taxon>
        <taxon>Dothideomycetes</taxon>
        <taxon>Pleosporomycetidae</taxon>
        <taxon>Pleosporales</taxon>
        <taxon>Melanommataceae</taxon>
        <taxon>Melanomma</taxon>
    </lineage>
</organism>
<protein>
    <submittedName>
        <fullName evidence="1">Uncharacterized protein</fullName>
    </submittedName>
</protein>
<dbReference type="EMBL" id="MU001958">
    <property type="protein sequence ID" value="KAF2792713.1"/>
    <property type="molecule type" value="Genomic_DNA"/>
</dbReference>
<name>A0A6A6X9F0_9PLEO</name>
<dbReference type="AlphaFoldDB" id="A0A6A6X9F0"/>
<evidence type="ECO:0000313" key="2">
    <source>
        <dbReference type="Proteomes" id="UP000799757"/>
    </source>
</evidence>
<dbReference type="Proteomes" id="UP000799757">
    <property type="component" value="Unassembled WGS sequence"/>
</dbReference>
<keyword evidence="2" id="KW-1185">Reference proteome</keyword>
<sequence>MAVNRTPFTPSRRYFDLPEIFDAGVKSLIPVIPLFQTTPEERETIIAKLGNPVPADENVAATARELAIVPWLRNYTPVVEDVIFDIVRDPYNGFVSGTPFIFVDALGILDGMCVVSHYVKIMEDGKNHLDGGYDQEFARVRLEDARGILESATKQKSWFPDTLEEGCRIRKLEKDEKEEEKRMGDEKFIEKTEYQWPEHLPVDLKLKKDVPTVISLIHLSENEIEHMLAEINNDVENDTVKIINWPTDIEPGSTSDMWNIFERVKPDWSTLAPYGEVFGFFIDSKQLNGPQREPKVILTCRFRVEESEKSGPDYPDAFAKENTMELSMLATRSVHEVWKAAWNPTGNATCSGARENDAMRRAMQSPVASPTQEVIANPQAPVVRSELPIFILEPITPTQEHALRALFGCETGVWQFVKVPGGLDRLVRLFQSPEYLRYNQYPPYNFVAIDSVTLSALKEGSKPNVLLATSATVWHNRDDGTQIARDSVGYIIGRDLMYGYDDYELWENRCSQGRGLMSLIEFSGVEDDTGAVIGICNGVR</sequence>
<accession>A0A6A6X9F0</accession>
<evidence type="ECO:0000313" key="1">
    <source>
        <dbReference type="EMBL" id="KAF2792713.1"/>
    </source>
</evidence>